<sequence>MLSIQADAGVSLIIWTVPISGVRPVNLKACVETSVPLALSHFLTKLSPPEYHARLRSTNMMVNRNTPSKPFWEAT</sequence>
<protein>
    <submittedName>
        <fullName evidence="1">Uncharacterized protein</fullName>
    </submittedName>
</protein>
<accession>A0ABR1TD81</accession>
<evidence type="ECO:0000313" key="1">
    <source>
        <dbReference type="EMBL" id="KAK8044580.1"/>
    </source>
</evidence>
<gene>
    <name evidence="1" type="ORF">PG993_004604</name>
</gene>
<evidence type="ECO:0000313" key="2">
    <source>
        <dbReference type="Proteomes" id="UP001444661"/>
    </source>
</evidence>
<organism evidence="1 2">
    <name type="scientific">Apiospora rasikravindrae</name>
    <dbReference type="NCBI Taxonomy" id="990691"/>
    <lineage>
        <taxon>Eukaryota</taxon>
        <taxon>Fungi</taxon>
        <taxon>Dikarya</taxon>
        <taxon>Ascomycota</taxon>
        <taxon>Pezizomycotina</taxon>
        <taxon>Sordariomycetes</taxon>
        <taxon>Xylariomycetidae</taxon>
        <taxon>Amphisphaeriales</taxon>
        <taxon>Apiosporaceae</taxon>
        <taxon>Apiospora</taxon>
    </lineage>
</organism>
<dbReference type="EMBL" id="JAQQWK010000003">
    <property type="protein sequence ID" value="KAK8044580.1"/>
    <property type="molecule type" value="Genomic_DNA"/>
</dbReference>
<comment type="caution">
    <text evidence="1">The sequence shown here is derived from an EMBL/GenBank/DDBJ whole genome shotgun (WGS) entry which is preliminary data.</text>
</comment>
<reference evidence="1 2" key="1">
    <citation type="submission" date="2023-01" db="EMBL/GenBank/DDBJ databases">
        <title>Analysis of 21 Apiospora genomes using comparative genomics revels a genus with tremendous synthesis potential of carbohydrate active enzymes and secondary metabolites.</title>
        <authorList>
            <person name="Sorensen T."/>
        </authorList>
    </citation>
    <scope>NUCLEOTIDE SEQUENCE [LARGE SCALE GENOMIC DNA]</scope>
    <source>
        <strain evidence="1 2">CBS 33761</strain>
    </source>
</reference>
<keyword evidence="2" id="KW-1185">Reference proteome</keyword>
<name>A0ABR1TD81_9PEZI</name>
<dbReference type="Proteomes" id="UP001444661">
    <property type="component" value="Unassembled WGS sequence"/>
</dbReference>
<proteinExistence type="predicted"/>